<sequence>MFSNLYRKITHFLLLLGVGFSMILVSCNDFLDVESKRIAKEDQQWSTLEDTRAALMGVYGLMRAALVENNAYWICGDLRGGDFSVTDRLDLQAVVDNNLNEPFPIMKEISNWRRFYAVINAASIFIEKAPGTFEKDKSYSEENLMLDIAQARVLRAFAYFNMVRIWGDVPLVTYSYDNGSFPRMKRTDASLVLSYAKEELENALTVLPFQLGSKTSLYYGKEGKDWQGILLNKLSVYAILAHIAAWEGNYLNAETYAAYIMDNASRVEAKYIGVADLTSSQGLFLTNSDWRVSRIVGLTFDHNESEASQNGHLEELTLAAPLVQKSTPDIYVSKDSLFSIFNNVDDQRFGIDSKSGKYYTSYVHNVESQYPIFSKIKVIQNGNPTTNDYAIFGSALVFSRLEDITLLRAEALCAINQPEQALVHLNTIRTARGMSAVSYKKDFNSDKSKVIQAVFEERRKELMGEGWRWYDRIRQEKLLNNDTKLRKLINEGGIYWPIDQDILTNSMIEQNTYWQ</sequence>
<evidence type="ECO:0000256" key="3">
    <source>
        <dbReference type="ARBA" id="ARBA00022729"/>
    </source>
</evidence>
<dbReference type="InterPro" id="IPR033985">
    <property type="entry name" value="SusD-like_N"/>
</dbReference>
<feature type="domain" description="RagB/SusD" evidence="6">
    <location>
        <begin position="364"/>
        <end position="477"/>
    </location>
</feature>
<evidence type="ECO:0000259" key="7">
    <source>
        <dbReference type="Pfam" id="PF14322"/>
    </source>
</evidence>
<dbReference type="AlphaFoldDB" id="A0A7I9ZZ65"/>
<protein>
    <recommendedName>
        <fullName evidence="10">RagB/SusD family nutrient uptake outer membrane protein</fullName>
    </recommendedName>
</protein>
<evidence type="ECO:0000256" key="2">
    <source>
        <dbReference type="ARBA" id="ARBA00006275"/>
    </source>
</evidence>
<dbReference type="InterPro" id="IPR011990">
    <property type="entry name" value="TPR-like_helical_dom_sf"/>
</dbReference>
<evidence type="ECO:0000313" key="9">
    <source>
        <dbReference type="Proteomes" id="UP000491181"/>
    </source>
</evidence>
<evidence type="ECO:0008006" key="10">
    <source>
        <dbReference type="Google" id="ProtNLM"/>
    </source>
</evidence>
<evidence type="ECO:0000256" key="5">
    <source>
        <dbReference type="ARBA" id="ARBA00023237"/>
    </source>
</evidence>
<organism evidence="8 9">
    <name type="scientific">Bacteroides acidifaciens</name>
    <dbReference type="NCBI Taxonomy" id="85831"/>
    <lineage>
        <taxon>Bacteria</taxon>
        <taxon>Pseudomonadati</taxon>
        <taxon>Bacteroidota</taxon>
        <taxon>Bacteroidia</taxon>
        <taxon>Bacteroidales</taxon>
        <taxon>Bacteroidaceae</taxon>
        <taxon>Bacteroides</taxon>
    </lineage>
</organism>
<dbReference type="Pfam" id="PF07980">
    <property type="entry name" value="SusD_RagB"/>
    <property type="match status" value="1"/>
</dbReference>
<proteinExistence type="inferred from homology"/>
<keyword evidence="3" id="KW-0732">Signal</keyword>
<dbReference type="InterPro" id="IPR012944">
    <property type="entry name" value="SusD_RagB_dom"/>
</dbReference>
<gene>
    <name evidence="8" type="ORF">IMSAGC001_00603</name>
</gene>
<keyword evidence="4" id="KW-0472">Membrane</keyword>
<evidence type="ECO:0000256" key="1">
    <source>
        <dbReference type="ARBA" id="ARBA00004442"/>
    </source>
</evidence>
<evidence type="ECO:0000259" key="6">
    <source>
        <dbReference type="Pfam" id="PF07980"/>
    </source>
</evidence>
<keyword evidence="5" id="KW-0998">Cell outer membrane</keyword>
<dbReference type="PROSITE" id="PS51257">
    <property type="entry name" value="PROKAR_LIPOPROTEIN"/>
    <property type="match status" value="1"/>
</dbReference>
<comment type="subcellular location">
    <subcellularLocation>
        <location evidence="1">Cell outer membrane</location>
    </subcellularLocation>
</comment>
<dbReference type="CDD" id="cd08977">
    <property type="entry name" value="SusD"/>
    <property type="match status" value="1"/>
</dbReference>
<evidence type="ECO:0000313" key="8">
    <source>
        <dbReference type="EMBL" id="GFH85206.1"/>
    </source>
</evidence>
<feature type="domain" description="SusD-like N-terminal" evidence="7">
    <location>
        <begin position="30"/>
        <end position="210"/>
    </location>
</feature>
<dbReference type="Proteomes" id="UP000491181">
    <property type="component" value="Unassembled WGS sequence"/>
</dbReference>
<dbReference type="EMBL" id="BLLS01000007">
    <property type="protein sequence ID" value="GFH85206.1"/>
    <property type="molecule type" value="Genomic_DNA"/>
</dbReference>
<dbReference type="GO" id="GO:0009279">
    <property type="term" value="C:cell outer membrane"/>
    <property type="evidence" value="ECO:0007669"/>
    <property type="project" value="UniProtKB-SubCell"/>
</dbReference>
<comment type="similarity">
    <text evidence="2">Belongs to the SusD family.</text>
</comment>
<dbReference type="SUPFAM" id="SSF48452">
    <property type="entry name" value="TPR-like"/>
    <property type="match status" value="1"/>
</dbReference>
<evidence type="ECO:0000256" key="4">
    <source>
        <dbReference type="ARBA" id="ARBA00023136"/>
    </source>
</evidence>
<dbReference type="OrthoDB" id="617686at2"/>
<dbReference type="GeneID" id="93048488"/>
<reference evidence="8 9" key="1">
    <citation type="journal article" date="2020" name="Microbiome">
        <title>Single-cell genomics of uncultured bacteria reveals dietary fiber responders in the mouse gut microbiota.</title>
        <authorList>
            <person name="Chijiiwa R."/>
            <person name="Hosokawa M."/>
            <person name="Kogawa M."/>
            <person name="Nishikawa Y."/>
            <person name="Ide K."/>
            <person name="Sakanashi C."/>
            <person name="Takahashi K."/>
            <person name="Takeyama H."/>
        </authorList>
    </citation>
    <scope>NUCLEOTIDE SEQUENCE [LARGE SCALE GENOMIC DNA]</scope>
    <source>
        <strain evidence="8">IMSAGC_001</strain>
    </source>
</reference>
<accession>A0A7I9ZZ65</accession>
<dbReference type="Pfam" id="PF14322">
    <property type="entry name" value="SusD-like_3"/>
    <property type="match status" value="1"/>
</dbReference>
<dbReference type="Gene3D" id="1.25.40.390">
    <property type="match status" value="1"/>
</dbReference>
<comment type="caution">
    <text evidence="8">The sequence shown here is derived from an EMBL/GenBank/DDBJ whole genome shotgun (WGS) entry which is preliminary data.</text>
</comment>
<name>A0A7I9ZZ65_9BACE</name>
<dbReference type="RefSeq" id="WP_024987864.1">
    <property type="nucleotide sequence ID" value="NZ_BLLS01000007.1"/>
</dbReference>